<keyword evidence="3 5" id="KW-1133">Transmembrane helix</keyword>
<keyword evidence="5" id="KW-1003">Cell membrane</keyword>
<name>A0ABU4CHQ1_RHOJO</name>
<protein>
    <recommendedName>
        <fullName evidence="5">Probable membrane transporter protein</fullName>
    </recommendedName>
</protein>
<dbReference type="InterPro" id="IPR002781">
    <property type="entry name" value="TM_pro_TauE-like"/>
</dbReference>
<dbReference type="Pfam" id="PF01925">
    <property type="entry name" value="TauE"/>
    <property type="match status" value="1"/>
</dbReference>
<keyword evidence="7" id="KW-1185">Reference proteome</keyword>
<feature type="transmembrane region" description="Helical" evidence="5">
    <location>
        <begin position="41"/>
        <end position="66"/>
    </location>
</feature>
<dbReference type="Proteomes" id="UP001185737">
    <property type="component" value="Unassembled WGS sequence"/>
</dbReference>
<organism evidence="6 7">
    <name type="scientific">Rhodococcus jostii</name>
    <dbReference type="NCBI Taxonomy" id="132919"/>
    <lineage>
        <taxon>Bacteria</taxon>
        <taxon>Bacillati</taxon>
        <taxon>Actinomycetota</taxon>
        <taxon>Actinomycetes</taxon>
        <taxon>Mycobacteriales</taxon>
        <taxon>Nocardiaceae</taxon>
        <taxon>Rhodococcus</taxon>
    </lineage>
</organism>
<gene>
    <name evidence="6" type="ORF">R3Q59_21390</name>
</gene>
<evidence type="ECO:0000256" key="3">
    <source>
        <dbReference type="ARBA" id="ARBA00022989"/>
    </source>
</evidence>
<feature type="transmembrane region" description="Helical" evidence="5">
    <location>
        <begin position="78"/>
        <end position="103"/>
    </location>
</feature>
<evidence type="ECO:0000313" key="6">
    <source>
        <dbReference type="EMBL" id="MDV6283064.1"/>
    </source>
</evidence>
<proteinExistence type="inferred from homology"/>
<evidence type="ECO:0000256" key="4">
    <source>
        <dbReference type="ARBA" id="ARBA00023136"/>
    </source>
</evidence>
<comment type="caution">
    <text evidence="6">The sequence shown here is derived from an EMBL/GenBank/DDBJ whole genome shotgun (WGS) entry which is preliminary data.</text>
</comment>
<dbReference type="EMBL" id="JAWLKA010000012">
    <property type="protein sequence ID" value="MDV6283064.1"/>
    <property type="molecule type" value="Genomic_DNA"/>
</dbReference>
<dbReference type="RefSeq" id="WP_317569413.1">
    <property type="nucleotide sequence ID" value="NZ_JAWLKA010000012.1"/>
</dbReference>
<keyword evidence="4 5" id="KW-0472">Membrane</keyword>
<evidence type="ECO:0000256" key="5">
    <source>
        <dbReference type="RuleBase" id="RU363041"/>
    </source>
</evidence>
<reference evidence="6 7" key="1">
    <citation type="submission" date="2023-10" db="EMBL/GenBank/DDBJ databases">
        <title>Development of a sustainable strategy for remediation of hydrocarbon-contaminated territories based on the waste exchange concept.</title>
        <authorList>
            <person name="Krivoruchko A."/>
        </authorList>
    </citation>
    <scope>NUCLEOTIDE SEQUENCE [LARGE SCALE GENOMIC DNA]</scope>
    <source>
        <strain evidence="6 7">IEGM 60</strain>
    </source>
</reference>
<evidence type="ECO:0000256" key="1">
    <source>
        <dbReference type="ARBA" id="ARBA00004141"/>
    </source>
</evidence>
<accession>A0ABU4CHQ1</accession>
<evidence type="ECO:0000256" key="2">
    <source>
        <dbReference type="ARBA" id="ARBA00022692"/>
    </source>
</evidence>
<sequence length="121" mass="12244">MIDTALLLGAAVAAAVMIGAVLQRLSGTGLALVSAPLLTLLLGPAAGVLLVNICSIFSAALIFGVVRRDVDWRRYRMLTAAAILGVLPGAVLVAAVPASWLALVVGVRFAGSIRGARGKIA</sequence>
<keyword evidence="2 5" id="KW-0812">Transmembrane</keyword>
<evidence type="ECO:0000313" key="7">
    <source>
        <dbReference type="Proteomes" id="UP001185737"/>
    </source>
</evidence>
<comment type="similarity">
    <text evidence="5">Belongs to the 4-toluene sulfonate uptake permease (TSUP) (TC 2.A.102) family.</text>
</comment>
<comment type="subcellular location">
    <subcellularLocation>
        <location evidence="5">Cell membrane</location>
        <topology evidence="5">Multi-pass membrane protein</topology>
    </subcellularLocation>
    <subcellularLocation>
        <location evidence="1">Membrane</location>
        <topology evidence="1">Multi-pass membrane protein</topology>
    </subcellularLocation>
</comment>